<dbReference type="RefSeq" id="WP_114370335.1">
    <property type="nucleotide sequence ID" value="NZ_QPEX01000034.1"/>
</dbReference>
<dbReference type="Proteomes" id="UP000253562">
    <property type="component" value="Unassembled WGS sequence"/>
</dbReference>
<feature type="region of interest" description="Disordered" evidence="1">
    <location>
        <begin position="163"/>
        <end position="235"/>
    </location>
</feature>
<gene>
    <name evidence="2" type="ORF">DTL42_17510</name>
</gene>
<sequence length="235" mass="25635">MRLDSKFVRVFILALLLPSGCVSMRYDDANCPPHAHPHPAAVPQVAETISPEPFPDLEPTPAKTPEPVVIPEVPEVAIAEELPAPQLEEPCESPAMVAAIVETEDCEPKKTLLPNLRGRLHGLFHWPRHEPAMPPQIPPRPKFFPVPSRPVFAQPVIYQQEMPGQLPSHSGNPIPVPPPADIEPGPSDREAGMPAPLPQSLRIARPLSEDTARPLNATEEIAPSADYQISLEYGP</sequence>
<name>A0A368KNC0_9BACT</name>
<dbReference type="OrthoDB" id="290846at2"/>
<evidence type="ECO:0000313" key="2">
    <source>
        <dbReference type="EMBL" id="RCS44715.1"/>
    </source>
</evidence>
<protein>
    <submittedName>
        <fullName evidence="2">Uncharacterized protein</fullName>
    </submittedName>
</protein>
<reference evidence="2 3" key="1">
    <citation type="submission" date="2018-07" db="EMBL/GenBank/DDBJ databases">
        <title>Comparative genomes isolates from brazilian mangrove.</title>
        <authorList>
            <person name="De Araujo J.E."/>
            <person name="Taketani R.G."/>
            <person name="Silva M.C.P."/>
            <person name="Lourenco M.V."/>
            <person name="Oliveira V.M."/>
            <person name="Andreote F.D."/>
        </authorList>
    </citation>
    <scope>NUCLEOTIDE SEQUENCE [LARGE SCALE GENOMIC DNA]</scope>
    <source>
        <strain evidence="2 3">HEX PRIS-MGV</strain>
    </source>
</reference>
<dbReference type="AlphaFoldDB" id="A0A368KNC0"/>
<evidence type="ECO:0000313" key="3">
    <source>
        <dbReference type="Proteomes" id="UP000253562"/>
    </source>
</evidence>
<accession>A0A368KNC0</accession>
<dbReference type="EMBL" id="QPEX01000034">
    <property type="protein sequence ID" value="RCS44715.1"/>
    <property type="molecule type" value="Genomic_DNA"/>
</dbReference>
<comment type="caution">
    <text evidence="2">The sequence shown here is derived from an EMBL/GenBank/DDBJ whole genome shotgun (WGS) entry which is preliminary data.</text>
</comment>
<evidence type="ECO:0000256" key="1">
    <source>
        <dbReference type="SAM" id="MobiDB-lite"/>
    </source>
</evidence>
<proteinExistence type="predicted"/>
<organism evidence="2 3">
    <name type="scientific">Bremerella cremea</name>
    <dbReference type="NCBI Taxonomy" id="1031537"/>
    <lineage>
        <taxon>Bacteria</taxon>
        <taxon>Pseudomonadati</taxon>
        <taxon>Planctomycetota</taxon>
        <taxon>Planctomycetia</taxon>
        <taxon>Pirellulales</taxon>
        <taxon>Pirellulaceae</taxon>
        <taxon>Bremerella</taxon>
    </lineage>
</organism>